<sequence>MRSLILVAALLLPTAAFALDAVEVNARDHSCRELAQIIQQKKAVFVRMGIGGRSFRYPPARCRLGDKYSVARVRAANGEMCVLDYECVYDPQSFYNRIPK</sequence>
<feature type="chain" id="PRO_5045479677" evidence="1">
    <location>
        <begin position="19"/>
        <end position="100"/>
    </location>
</feature>
<feature type="signal peptide" evidence="1">
    <location>
        <begin position="1"/>
        <end position="18"/>
    </location>
</feature>
<proteinExistence type="predicted"/>
<dbReference type="Proteomes" id="UP000620262">
    <property type="component" value="Unassembled WGS sequence"/>
</dbReference>
<dbReference type="EMBL" id="JADBEC010000002">
    <property type="protein sequence ID" value="MBE1507181.1"/>
    <property type="molecule type" value="Genomic_DNA"/>
</dbReference>
<evidence type="ECO:0000313" key="3">
    <source>
        <dbReference type="Proteomes" id="UP000620262"/>
    </source>
</evidence>
<protein>
    <submittedName>
        <fullName evidence="2">Uncharacterized protein</fullName>
    </submittedName>
</protein>
<keyword evidence="3" id="KW-1185">Reference proteome</keyword>
<name>A0ABR9IVG3_RHIVS</name>
<accession>A0ABR9IVG3</accession>
<reference evidence="2 3" key="1">
    <citation type="submission" date="2020-10" db="EMBL/GenBank/DDBJ databases">
        <title>Sequencing the genomes of 1000 actinobacteria strains.</title>
        <authorList>
            <person name="Klenk H.-P."/>
        </authorList>
    </citation>
    <scope>NUCLEOTIDE SEQUENCE [LARGE SCALE GENOMIC DNA]</scope>
    <source>
        <strain evidence="2 3">DSM 7307</strain>
    </source>
</reference>
<organism evidence="2 3">
    <name type="scientific">Rhizobium viscosum</name>
    <name type="common">Arthrobacter viscosus</name>
    <dbReference type="NCBI Taxonomy" id="1673"/>
    <lineage>
        <taxon>Bacteria</taxon>
        <taxon>Pseudomonadati</taxon>
        <taxon>Pseudomonadota</taxon>
        <taxon>Alphaproteobacteria</taxon>
        <taxon>Hyphomicrobiales</taxon>
        <taxon>Rhizobiaceae</taxon>
        <taxon>Rhizobium/Agrobacterium group</taxon>
        <taxon>Rhizobium</taxon>
    </lineage>
</organism>
<evidence type="ECO:0000313" key="2">
    <source>
        <dbReference type="EMBL" id="MBE1507181.1"/>
    </source>
</evidence>
<comment type="caution">
    <text evidence="2">The sequence shown here is derived from an EMBL/GenBank/DDBJ whole genome shotgun (WGS) entry which is preliminary data.</text>
</comment>
<gene>
    <name evidence="2" type="ORF">H4W29_004426</name>
</gene>
<dbReference type="RefSeq" id="WP_192730955.1">
    <property type="nucleotide sequence ID" value="NZ_BAAAVL010000004.1"/>
</dbReference>
<evidence type="ECO:0000256" key="1">
    <source>
        <dbReference type="SAM" id="SignalP"/>
    </source>
</evidence>
<keyword evidence="1" id="KW-0732">Signal</keyword>